<dbReference type="PRINTS" id="PR00449">
    <property type="entry name" value="RASTRNSFRMNG"/>
</dbReference>
<dbReference type="SMART" id="SM00174">
    <property type="entry name" value="RHO"/>
    <property type="match status" value="1"/>
</dbReference>
<sequence>MVELHTGKLLPNNADDAQAVMLLFDDDTESTIRRIQEFWYSKINLYFSQVPLFLVRTKCDLREEPESTNGKAIKNSMHALKYLECSAKQMNGVKFVFLEIAAAVKPESHNKEPDDSSLTMTTSQVVMDVLSKIGSSGPLIRQIMVNLRECITNPAAFPDVKQSVSGNFVKSDHQ</sequence>
<dbReference type="Gene3D" id="3.40.50.300">
    <property type="entry name" value="P-loop containing nucleotide triphosphate hydrolases"/>
    <property type="match status" value="1"/>
</dbReference>
<accession>A0A0B1SAY1</accession>
<reference evidence="3 4" key="1">
    <citation type="submission" date="2014-03" db="EMBL/GenBank/DDBJ databases">
        <title>Draft genome of the hookworm Oesophagostomum dentatum.</title>
        <authorList>
            <person name="Mitreva M."/>
        </authorList>
    </citation>
    <scope>NUCLEOTIDE SEQUENCE [LARGE SCALE GENOMIC DNA]</scope>
    <source>
        <strain evidence="3 4">OD-Hann</strain>
    </source>
</reference>
<proteinExistence type="predicted"/>
<dbReference type="Pfam" id="PF00071">
    <property type="entry name" value="Ras"/>
    <property type="match status" value="1"/>
</dbReference>
<dbReference type="OrthoDB" id="5848699at2759"/>
<evidence type="ECO:0000313" key="4">
    <source>
        <dbReference type="Proteomes" id="UP000053660"/>
    </source>
</evidence>
<keyword evidence="1" id="KW-0547">Nucleotide-binding</keyword>
<gene>
    <name evidence="3" type="ORF">OESDEN_19650</name>
</gene>
<evidence type="ECO:0000256" key="2">
    <source>
        <dbReference type="ARBA" id="ARBA00023134"/>
    </source>
</evidence>
<name>A0A0B1SAY1_OESDE</name>
<keyword evidence="4" id="KW-1185">Reference proteome</keyword>
<dbReference type="InterPro" id="IPR027417">
    <property type="entry name" value="P-loop_NTPase"/>
</dbReference>
<protein>
    <submittedName>
        <fullName evidence="3">Ras family protein</fullName>
    </submittedName>
</protein>
<dbReference type="GO" id="GO:0007264">
    <property type="term" value="P:small GTPase-mediated signal transduction"/>
    <property type="evidence" value="ECO:0007669"/>
    <property type="project" value="InterPro"/>
</dbReference>
<dbReference type="PANTHER" id="PTHR24072">
    <property type="entry name" value="RHO FAMILY GTPASE"/>
    <property type="match status" value="1"/>
</dbReference>
<dbReference type="AlphaFoldDB" id="A0A0B1SAY1"/>
<evidence type="ECO:0000313" key="3">
    <source>
        <dbReference type="EMBL" id="KHJ80672.1"/>
    </source>
</evidence>
<evidence type="ECO:0000256" key="1">
    <source>
        <dbReference type="ARBA" id="ARBA00022741"/>
    </source>
</evidence>
<dbReference type="InterPro" id="IPR001806">
    <property type="entry name" value="Small_GTPase"/>
</dbReference>
<dbReference type="EMBL" id="KN600066">
    <property type="protein sequence ID" value="KHJ80672.1"/>
    <property type="molecule type" value="Genomic_DNA"/>
</dbReference>
<dbReference type="InterPro" id="IPR003578">
    <property type="entry name" value="Small_GTPase_Rho"/>
</dbReference>
<organism evidence="3 4">
    <name type="scientific">Oesophagostomum dentatum</name>
    <name type="common">Nodular worm</name>
    <dbReference type="NCBI Taxonomy" id="61180"/>
    <lineage>
        <taxon>Eukaryota</taxon>
        <taxon>Metazoa</taxon>
        <taxon>Ecdysozoa</taxon>
        <taxon>Nematoda</taxon>
        <taxon>Chromadorea</taxon>
        <taxon>Rhabditida</taxon>
        <taxon>Rhabditina</taxon>
        <taxon>Rhabditomorpha</taxon>
        <taxon>Strongyloidea</taxon>
        <taxon>Strongylidae</taxon>
        <taxon>Oesophagostomum</taxon>
    </lineage>
</organism>
<dbReference type="GO" id="GO:0003924">
    <property type="term" value="F:GTPase activity"/>
    <property type="evidence" value="ECO:0007669"/>
    <property type="project" value="InterPro"/>
</dbReference>
<keyword evidence="2" id="KW-0342">GTP-binding</keyword>
<dbReference type="SUPFAM" id="SSF52540">
    <property type="entry name" value="P-loop containing nucleoside triphosphate hydrolases"/>
    <property type="match status" value="1"/>
</dbReference>
<dbReference type="Proteomes" id="UP000053660">
    <property type="component" value="Unassembled WGS sequence"/>
</dbReference>
<dbReference type="GO" id="GO:0005525">
    <property type="term" value="F:GTP binding"/>
    <property type="evidence" value="ECO:0007669"/>
    <property type="project" value="UniProtKB-KW"/>
</dbReference>